<dbReference type="GeneID" id="94290816"/>
<dbReference type="AlphaFoldDB" id="A0A836I466"/>
<organism evidence="1 2">
    <name type="scientific">Porcisia hertigi</name>
    <dbReference type="NCBI Taxonomy" id="2761500"/>
    <lineage>
        <taxon>Eukaryota</taxon>
        <taxon>Discoba</taxon>
        <taxon>Euglenozoa</taxon>
        <taxon>Kinetoplastea</taxon>
        <taxon>Metakinetoplastina</taxon>
        <taxon>Trypanosomatida</taxon>
        <taxon>Trypanosomatidae</taxon>
        <taxon>Leishmaniinae</taxon>
        <taxon>Porcisia</taxon>
    </lineage>
</organism>
<protein>
    <submittedName>
        <fullName evidence="1">Uncharacterized protein</fullName>
    </submittedName>
</protein>
<proteinExistence type="predicted"/>
<accession>A0A836I466</accession>
<dbReference type="OrthoDB" id="262017at2759"/>
<dbReference type="Proteomes" id="UP000674318">
    <property type="component" value="Unassembled WGS sequence"/>
</dbReference>
<keyword evidence="2" id="KW-1185">Reference proteome</keyword>
<dbReference type="EMBL" id="JAFJZO010000023">
    <property type="protein sequence ID" value="KAG5504316.1"/>
    <property type="molecule type" value="Genomic_DNA"/>
</dbReference>
<dbReference type="RefSeq" id="XP_067756939.1">
    <property type="nucleotide sequence ID" value="XM_067900739.1"/>
</dbReference>
<evidence type="ECO:0000313" key="2">
    <source>
        <dbReference type="Proteomes" id="UP000674318"/>
    </source>
</evidence>
<comment type="caution">
    <text evidence="1">The sequence shown here is derived from an EMBL/GenBank/DDBJ whole genome shotgun (WGS) entry which is preliminary data.</text>
</comment>
<gene>
    <name evidence="1" type="ORF">JKF63_04761</name>
</gene>
<name>A0A836I466_9TRYP</name>
<reference evidence="1 2" key="1">
    <citation type="submission" date="2021-02" db="EMBL/GenBank/DDBJ databases">
        <title>Porcisia hertigi Genome sequencing and assembly.</title>
        <authorList>
            <person name="Almutairi H."/>
            <person name="Gatherer D."/>
        </authorList>
    </citation>
    <scope>NUCLEOTIDE SEQUENCE [LARGE SCALE GENOMIC DNA]</scope>
    <source>
        <strain evidence="1 2">C119</strain>
    </source>
</reference>
<evidence type="ECO:0000313" key="1">
    <source>
        <dbReference type="EMBL" id="KAG5504316.1"/>
    </source>
</evidence>
<dbReference type="KEGG" id="phet:94290816"/>
<sequence>MWDPRSYIAEAVGSKFSTGASVALPSFSGYTNRLLFLENEKAQLNSKIASERVAWKSKRLTLWGKDYTISCSADGNAEELLEQLEILAASIADEVTKCDSLYSGFVDHVDRIKLESKWEAADASFKNDSPVDKSYIQEVYLGFQLRERLCVPATVMALLIERESFHYLIKGDGCTIPIIAATDSSGNPTHYEGITLESDTVCLCNGMSRRCNDGNSRCFVTVGATNAISCGAGLFAAETVIADEHVESVLKTLVDDRVLVFFCSIYHDGTVYMYEQRANDEAASAGRPGVLRDTLAYRAGVIRNSRNADAMHHLASGEGRMRPKQMDAFDRALNLPTLVGTTKVSLGPRYFEVVHRIALIGLNNGMVLFSVENDSPLHNNLLRRDDKVLLLDFVDEQVWRNGAPRQWLPPDKCQPFKTEAGDFAVPSFGQVSGALLFSTDITVSAGDSLLVIGKVMEVHPEQSSLCSPVMLCSKLLRYTPFACKFLHRQYGPIGFVGYSFFFLSTSPSIAIALLPLHVTEFVSSETDVDPATTLFFFNRVSGLFPQPMFPFFTDVLPLPLHQLVDEKASAVAGKVTGRLLQMKSLASESSLILMLAVGEVVYDGSDLLQFMAG</sequence>